<accession>A0A8D8D3A1</accession>
<proteinExistence type="predicted"/>
<name>A0A8D8D3A1_CULPI</name>
<dbReference type="EMBL" id="HBUE01254035">
    <property type="protein sequence ID" value="CAG6555429.1"/>
    <property type="molecule type" value="Transcribed_RNA"/>
</dbReference>
<evidence type="ECO:0000313" key="1">
    <source>
        <dbReference type="EMBL" id="CAG6504153.1"/>
    </source>
</evidence>
<dbReference type="AlphaFoldDB" id="A0A8D8D3A1"/>
<organism evidence="1">
    <name type="scientific">Culex pipiens</name>
    <name type="common">House mosquito</name>
    <dbReference type="NCBI Taxonomy" id="7175"/>
    <lineage>
        <taxon>Eukaryota</taxon>
        <taxon>Metazoa</taxon>
        <taxon>Ecdysozoa</taxon>
        <taxon>Arthropoda</taxon>
        <taxon>Hexapoda</taxon>
        <taxon>Insecta</taxon>
        <taxon>Pterygota</taxon>
        <taxon>Neoptera</taxon>
        <taxon>Endopterygota</taxon>
        <taxon>Diptera</taxon>
        <taxon>Nematocera</taxon>
        <taxon>Culicoidea</taxon>
        <taxon>Culicidae</taxon>
        <taxon>Culicinae</taxon>
        <taxon>Culicini</taxon>
        <taxon>Culex</taxon>
        <taxon>Culex</taxon>
    </lineage>
</organism>
<sequence>MCTRSTRTTRTTRWGRTWRSRTSTCRMMIRSIRICEPSFYSPRCSYRTTPSGTTTQPVSMKTTGRIDHVPLLVTKILALGSSCRSSSSTREDAMFGASLEDSTRLTYTIRIWRSRFSTKPIPTRRSLRRFC</sequence>
<dbReference type="EMBL" id="HBUE01149069">
    <property type="protein sequence ID" value="CAG6504153.1"/>
    <property type="molecule type" value="Transcribed_RNA"/>
</dbReference>
<reference evidence="1" key="1">
    <citation type="submission" date="2021-05" db="EMBL/GenBank/DDBJ databases">
        <authorList>
            <person name="Alioto T."/>
            <person name="Alioto T."/>
            <person name="Gomez Garrido J."/>
        </authorList>
    </citation>
    <scope>NUCLEOTIDE SEQUENCE</scope>
</reference>
<protein>
    <submittedName>
        <fullName evidence="1">(northern house mosquito) hypothetical protein</fullName>
    </submittedName>
</protein>
<dbReference type="EMBL" id="HBUE01098965">
    <property type="protein sequence ID" value="CAG6484292.1"/>
    <property type="molecule type" value="Transcribed_RNA"/>
</dbReference>